<dbReference type="EMBL" id="CAMXCT010001324">
    <property type="protein sequence ID" value="CAI3988992.1"/>
    <property type="molecule type" value="Genomic_DNA"/>
</dbReference>
<dbReference type="EMBL" id="CAMXCT020001324">
    <property type="protein sequence ID" value="CAL1142367.1"/>
    <property type="molecule type" value="Genomic_DNA"/>
</dbReference>
<keyword evidence="2" id="KW-0472">Membrane</keyword>
<accession>A0A9P1CD62</accession>
<dbReference type="Proteomes" id="UP001152797">
    <property type="component" value="Unassembled WGS sequence"/>
</dbReference>
<evidence type="ECO:0000313" key="5">
    <source>
        <dbReference type="Proteomes" id="UP001152797"/>
    </source>
</evidence>
<protein>
    <recommendedName>
        <fullName evidence="6">Reverse transcriptase domain-containing protein</fullName>
    </recommendedName>
</protein>
<feature type="transmembrane region" description="Helical" evidence="2">
    <location>
        <begin position="353"/>
        <end position="372"/>
    </location>
</feature>
<evidence type="ECO:0000313" key="3">
    <source>
        <dbReference type="EMBL" id="CAI3988992.1"/>
    </source>
</evidence>
<keyword evidence="5" id="KW-1185">Reference proteome</keyword>
<feature type="non-terminal residue" evidence="3">
    <location>
        <position position="1"/>
    </location>
</feature>
<comment type="caution">
    <text evidence="3">The sequence shown here is derived from an EMBL/GenBank/DDBJ whole genome shotgun (WGS) entry which is preliminary data.</text>
</comment>
<evidence type="ECO:0000256" key="2">
    <source>
        <dbReference type="SAM" id="Phobius"/>
    </source>
</evidence>
<name>A0A9P1CD62_9DINO</name>
<evidence type="ECO:0008006" key="6">
    <source>
        <dbReference type="Google" id="ProtNLM"/>
    </source>
</evidence>
<gene>
    <name evidence="3" type="ORF">C1SCF055_LOCUS16098</name>
</gene>
<reference evidence="4" key="2">
    <citation type="submission" date="2024-04" db="EMBL/GenBank/DDBJ databases">
        <authorList>
            <person name="Chen Y."/>
            <person name="Shah S."/>
            <person name="Dougan E. K."/>
            <person name="Thang M."/>
            <person name="Chan C."/>
        </authorList>
    </citation>
    <scope>NUCLEOTIDE SEQUENCE [LARGE SCALE GENOMIC DNA]</scope>
</reference>
<sequence length="396" mass="44868">VCPVNVDDASAPDWTGIATTDALWTETLSGTVDEVWSCWTSDVEKWLLAAGCLQQKSPERPLGSEPKAVHGQHRMADQQDVTERRLRRHIRRLQDLEDHWTTIFGQQDWNPEPFWQLYAEDLPPRRRAPKLPPINCAQIKKVAMQLRRKAYGPDGVSAQMLLQLPQPALIRAGQRLAGVCLDYKKAFDSADYRMGIQVLERLGAPSRITSGCFTISGVILGVLQLFVSFFPLRQQKRQVAGADALLFPDDRTIVAQDVPTLKAAERCWDRLGEVSRMETQRAKTQYWARTLQAYAEFQREGIQPQFQVQILGVTCGLQGRSMSSEEEEKAEKCKRLASRIAVLPKALRFKASLCFLILSPIFTWGVFLGGHYPNVKFCKSLKTNYFLPGCQKIRFT</sequence>
<proteinExistence type="predicted"/>
<dbReference type="EMBL" id="CAMXCT030001324">
    <property type="protein sequence ID" value="CAL4776304.1"/>
    <property type="molecule type" value="Genomic_DNA"/>
</dbReference>
<keyword evidence="2" id="KW-1133">Transmembrane helix</keyword>
<organism evidence="3">
    <name type="scientific">Cladocopium goreaui</name>
    <dbReference type="NCBI Taxonomy" id="2562237"/>
    <lineage>
        <taxon>Eukaryota</taxon>
        <taxon>Sar</taxon>
        <taxon>Alveolata</taxon>
        <taxon>Dinophyceae</taxon>
        <taxon>Suessiales</taxon>
        <taxon>Symbiodiniaceae</taxon>
        <taxon>Cladocopium</taxon>
    </lineage>
</organism>
<feature type="region of interest" description="Disordered" evidence="1">
    <location>
        <begin position="57"/>
        <end position="79"/>
    </location>
</feature>
<dbReference type="AlphaFoldDB" id="A0A9P1CD62"/>
<evidence type="ECO:0000313" key="4">
    <source>
        <dbReference type="EMBL" id="CAL1142367.1"/>
    </source>
</evidence>
<reference evidence="3" key="1">
    <citation type="submission" date="2022-10" db="EMBL/GenBank/DDBJ databases">
        <authorList>
            <person name="Chen Y."/>
            <person name="Dougan E. K."/>
            <person name="Chan C."/>
            <person name="Rhodes N."/>
            <person name="Thang M."/>
        </authorList>
    </citation>
    <scope>NUCLEOTIDE SEQUENCE</scope>
</reference>
<keyword evidence="2" id="KW-0812">Transmembrane</keyword>
<evidence type="ECO:0000256" key="1">
    <source>
        <dbReference type="SAM" id="MobiDB-lite"/>
    </source>
</evidence>
<feature type="transmembrane region" description="Helical" evidence="2">
    <location>
        <begin position="213"/>
        <end position="232"/>
    </location>
</feature>